<dbReference type="InterPro" id="IPR037132">
    <property type="entry name" value="N_Gln_amidohydro_ab_roll_sf"/>
</dbReference>
<evidence type="ECO:0000256" key="2">
    <source>
        <dbReference type="ARBA" id="ARBA00008231"/>
    </source>
</evidence>
<sequence length="445" mass="50543">MRRVLMFSLSRPLRASTRLRRWNSTHDGPPVSETNRTEATMKRFWKTVSIGRRGDSYTVLLDNRPLKTPSGNLLLLPPKKSLVATLVAAEWDNQETVLKHHALPMTSLVSRAIDSMSDDVTFYEDYPPQLVDLQAKHWDPLLAWARSTFGIEVKTFDSVLFNSQPEATKAKLDEVLSSMNQWEMAAMERATYSTKSLLIALGLVKNHLSVEQASLAAQVEVASQIARWGEVEDTHDVDFHDVRRQLGSCITFFRILSPSHHLMAASEPPAILNTPYTPFYCEENIWHLCSAFLQHKTALQTWAVFVSNESKTVALWQQKLGEPVVVWDYHVVAIVQNHDAKKWVYDYDTRLPFPSPLEEYIAETFRRDIPPAYKSLFRIVPGQEFVDFFASDRSHMMKGGVPPPPYDAIRGKKTLVGNNLMDSFVSMDSTVGYGEVVELDKLLSL</sequence>
<dbReference type="Pfam" id="PF09764">
    <property type="entry name" value="Nt_Gln_amidase"/>
    <property type="match status" value="1"/>
</dbReference>
<comment type="similarity">
    <text evidence="2">Belongs to the ATP12 family.</text>
</comment>
<dbReference type="Pfam" id="PF07542">
    <property type="entry name" value="ATP12"/>
    <property type="match status" value="1"/>
</dbReference>
<dbReference type="OrthoDB" id="5673at2759"/>
<dbReference type="AlphaFoldDB" id="A0A8H6WLB6"/>
<keyword evidence="3" id="KW-0809">Transit peptide</keyword>
<evidence type="ECO:0000259" key="6">
    <source>
        <dbReference type="Pfam" id="PF09764"/>
    </source>
</evidence>
<keyword evidence="8" id="KW-1185">Reference proteome</keyword>
<organism evidence="7 8">
    <name type="scientific">Mycena chlorophos</name>
    <name type="common">Agaric fungus</name>
    <name type="synonym">Agaricus chlorophos</name>
    <dbReference type="NCBI Taxonomy" id="658473"/>
    <lineage>
        <taxon>Eukaryota</taxon>
        <taxon>Fungi</taxon>
        <taxon>Dikarya</taxon>
        <taxon>Basidiomycota</taxon>
        <taxon>Agaricomycotina</taxon>
        <taxon>Agaricomycetes</taxon>
        <taxon>Agaricomycetidae</taxon>
        <taxon>Agaricales</taxon>
        <taxon>Marasmiineae</taxon>
        <taxon>Mycenaceae</taxon>
        <taxon>Mycena</taxon>
    </lineage>
</organism>
<dbReference type="Gene3D" id="3.10.620.10">
    <property type="entry name" value="Protein N-terminal glutamine amidohydrolase, alpha beta roll"/>
    <property type="match status" value="1"/>
</dbReference>
<keyword evidence="5" id="KW-0143">Chaperone</keyword>
<dbReference type="GO" id="GO:0005739">
    <property type="term" value="C:mitochondrion"/>
    <property type="evidence" value="ECO:0007669"/>
    <property type="project" value="UniProtKB-SubCell"/>
</dbReference>
<name>A0A8H6WLB6_MYCCL</name>
<evidence type="ECO:0000313" key="7">
    <source>
        <dbReference type="EMBL" id="KAF7322859.1"/>
    </source>
</evidence>
<dbReference type="InterPro" id="IPR023335">
    <property type="entry name" value="ATP12_ortho_dom_sf"/>
</dbReference>
<feature type="domain" description="Protein N-terminal glutamine amidohydrolase alpha beta roll" evidence="6">
    <location>
        <begin position="276"/>
        <end position="443"/>
    </location>
</feature>
<evidence type="ECO:0000313" key="8">
    <source>
        <dbReference type="Proteomes" id="UP000613580"/>
    </source>
</evidence>
<comment type="caution">
    <text evidence="7">The sequence shown here is derived from an EMBL/GenBank/DDBJ whole genome shotgun (WGS) entry which is preliminary data.</text>
</comment>
<protein>
    <submittedName>
        <fullName evidence="7">Nt-Gln-amidase domain-containing protein</fullName>
    </submittedName>
</protein>
<evidence type="ECO:0000256" key="3">
    <source>
        <dbReference type="ARBA" id="ARBA00022946"/>
    </source>
</evidence>
<accession>A0A8H6WLB6</accession>
<dbReference type="Proteomes" id="UP000613580">
    <property type="component" value="Unassembled WGS sequence"/>
</dbReference>
<evidence type="ECO:0000256" key="5">
    <source>
        <dbReference type="ARBA" id="ARBA00023186"/>
    </source>
</evidence>
<dbReference type="InterPro" id="IPR011419">
    <property type="entry name" value="ATP12_ATP_synth-F1-assembly"/>
</dbReference>
<dbReference type="SUPFAM" id="SSF160909">
    <property type="entry name" value="ATP12-like"/>
    <property type="match status" value="1"/>
</dbReference>
<proteinExistence type="inferred from homology"/>
<keyword evidence="4" id="KW-0496">Mitochondrion</keyword>
<dbReference type="PANTHER" id="PTHR21013">
    <property type="entry name" value="ATP SYNTHASE MITOCHONDRIAL F1 COMPLEX ASSEMBLY FACTOR 2/ATP12 PROTEIN, MITOCHONDRIAL PRECURSOR"/>
    <property type="match status" value="1"/>
</dbReference>
<dbReference type="GO" id="GO:0033615">
    <property type="term" value="P:mitochondrial proton-transporting ATP synthase complex assembly"/>
    <property type="evidence" value="ECO:0007669"/>
    <property type="project" value="TreeGrafter"/>
</dbReference>
<gene>
    <name evidence="7" type="ORF">HMN09_00065300</name>
</gene>
<reference evidence="7" key="1">
    <citation type="submission" date="2020-05" db="EMBL/GenBank/DDBJ databases">
        <title>Mycena genomes resolve the evolution of fungal bioluminescence.</title>
        <authorList>
            <person name="Tsai I.J."/>
        </authorList>
    </citation>
    <scope>NUCLEOTIDE SEQUENCE</scope>
    <source>
        <strain evidence="7">110903Hualien_Pintung</strain>
    </source>
</reference>
<dbReference type="Gene3D" id="3.30.2180.10">
    <property type="entry name" value="ATP12-like"/>
    <property type="match status" value="1"/>
</dbReference>
<dbReference type="Gene3D" id="1.10.3580.10">
    <property type="entry name" value="ATP12 ATPase"/>
    <property type="match status" value="1"/>
</dbReference>
<dbReference type="GO" id="GO:0016811">
    <property type="term" value="F:hydrolase activity, acting on carbon-nitrogen (but not peptide) bonds, in linear amides"/>
    <property type="evidence" value="ECO:0007669"/>
    <property type="project" value="InterPro"/>
</dbReference>
<dbReference type="InterPro" id="IPR042272">
    <property type="entry name" value="ATP12_ATP_synth-F1-assembly_N"/>
</dbReference>
<dbReference type="EMBL" id="JACAZE010000001">
    <property type="protein sequence ID" value="KAF7322859.1"/>
    <property type="molecule type" value="Genomic_DNA"/>
</dbReference>
<comment type="subcellular location">
    <subcellularLocation>
        <location evidence="1">Mitochondrion</location>
    </subcellularLocation>
</comment>
<evidence type="ECO:0000256" key="4">
    <source>
        <dbReference type="ARBA" id="ARBA00023128"/>
    </source>
</evidence>
<dbReference type="InterPro" id="IPR023128">
    <property type="entry name" value="Prot_N_Gln_amidohydro_ab_roll"/>
</dbReference>
<dbReference type="PANTHER" id="PTHR21013:SF10">
    <property type="entry name" value="ATP SYNTHASE MITOCHONDRIAL F1 COMPLEX ASSEMBLY FACTOR 2"/>
    <property type="match status" value="1"/>
</dbReference>
<evidence type="ECO:0000256" key="1">
    <source>
        <dbReference type="ARBA" id="ARBA00004173"/>
    </source>
</evidence>